<gene>
    <name evidence="1" type="ORF">EV420DRAFT_1651737</name>
</gene>
<dbReference type="RefSeq" id="XP_060322701.1">
    <property type="nucleotide sequence ID" value="XM_060478581.1"/>
</dbReference>
<dbReference type="AlphaFoldDB" id="A0AA39J997"/>
<evidence type="ECO:0000313" key="1">
    <source>
        <dbReference type="EMBL" id="KAK0437757.1"/>
    </source>
</evidence>
<dbReference type="GeneID" id="85362129"/>
<reference evidence="1" key="1">
    <citation type="submission" date="2023-06" db="EMBL/GenBank/DDBJ databases">
        <authorList>
            <consortium name="Lawrence Berkeley National Laboratory"/>
            <person name="Ahrendt S."/>
            <person name="Sahu N."/>
            <person name="Indic B."/>
            <person name="Wong-Bajracharya J."/>
            <person name="Merenyi Z."/>
            <person name="Ke H.-M."/>
            <person name="Monk M."/>
            <person name="Kocsube S."/>
            <person name="Drula E."/>
            <person name="Lipzen A."/>
            <person name="Balint B."/>
            <person name="Henrissat B."/>
            <person name="Andreopoulos B."/>
            <person name="Martin F.M."/>
            <person name="Harder C.B."/>
            <person name="Rigling D."/>
            <person name="Ford K.L."/>
            <person name="Foster G.D."/>
            <person name="Pangilinan J."/>
            <person name="Papanicolaou A."/>
            <person name="Barry K."/>
            <person name="LaButti K."/>
            <person name="Viragh M."/>
            <person name="Koriabine M."/>
            <person name="Yan M."/>
            <person name="Riley R."/>
            <person name="Champramary S."/>
            <person name="Plett K.L."/>
            <person name="Tsai I.J."/>
            <person name="Slot J."/>
            <person name="Sipos G."/>
            <person name="Plett J."/>
            <person name="Nagy L.G."/>
            <person name="Grigoriev I.V."/>
        </authorList>
    </citation>
    <scope>NUCLEOTIDE SEQUENCE</scope>
    <source>
        <strain evidence="1">CCBAS 213</strain>
    </source>
</reference>
<evidence type="ECO:0000313" key="2">
    <source>
        <dbReference type="Proteomes" id="UP001175211"/>
    </source>
</evidence>
<protein>
    <submittedName>
        <fullName evidence="1">Uncharacterized protein</fullName>
    </submittedName>
</protein>
<comment type="caution">
    <text evidence="1">The sequence shown here is derived from an EMBL/GenBank/DDBJ whole genome shotgun (WGS) entry which is preliminary data.</text>
</comment>
<proteinExistence type="predicted"/>
<dbReference type="EMBL" id="JAUEPS010000104">
    <property type="protein sequence ID" value="KAK0437757.1"/>
    <property type="molecule type" value="Genomic_DNA"/>
</dbReference>
<sequence>MSINNNSSCPNVALKIIREGAATQSGFPGSQQTSYLSGSQLVATSAMSVEDHCATAGKVIEETAKPIEPSEWISKLIDGVDTVKSVIDALKDLHPAASIACGIVLSCINVLKQQTERDQTVLQLYDAMITTYTEASDDRMLWQQKQLKPIYISLFQITNECGMFIKRYMNKNRFKCLFSLNVSQTAKEFIKGLANLREQLNLGVAKDVLAVTLGVRVCVGIYGVQMLLQALKPKQELGPKSTCMPGTHVETVNALISWIAEGNDSILWCSGLAGTGKSSLVSTLC</sequence>
<dbReference type="Proteomes" id="UP001175211">
    <property type="component" value="Unassembled WGS sequence"/>
</dbReference>
<organism evidence="1 2">
    <name type="scientific">Armillaria tabescens</name>
    <name type="common">Ringless honey mushroom</name>
    <name type="synonym">Agaricus tabescens</name>
    <dbReference type="NCBI Taxonomy" id="1929756"/>
    <lineage>
        <taxon>Eukaryota</taxon>
        <taxon>Fungi</taxon>
        <taxon>Dikarya</taxon>
        <taxon>Basidiomycota</taxon>
        <taxon>Agaricomycotina</taxon>
        <taxon>Agaricomycetes</taxon>
        <taxon>Agaricomycetidae</taxon>
        <taxon>Agaricales</taxon>
        <taxon>Marasmiineae</taxon>
        <taxon>Physalacriaceae</taxon>
        <taxon>Desarmillaria</taxon>
    </lineage>
</organism>
<name>A0AA39J997_ARMTA</name>
<accession>A0AA39J997</accession>
<keyword evidence="2" id="KW-1185">Reference proteome</keyword>